<gene>
    <name evidence="8" type="ORF">BDV30DRAFT_245969</name>
</gene>
<keyword evidence="5" id="KW-0503">Monooxygenase</keyword>
<sequence length="375" mass="41081">MPQIIIVGAGLAGLASALSLRRAGHKVQVFEASQLGFRDTEGTIAQIGPKVNDILKRWGVDAAVARPVLIKAVSEFDHDGAPGATEEAPKPPGWCYYQRSRLHEALLNSATAPTGSGHPVEIISGMKISAIDPEAGLVISQEGQAYHGDAIIGADGWHSISRKTLPLNDTTIPAPAKVTIHLNVDISGHEQNQIVQRFRLQPERYEKWCGANIELKLYSVEPGTILVDTVLPVGSTSGKSSYMFGYTNLAELDICEEYLKDELLKVFGSANSPLKELLDAAEYRDIQFWFYPNLPHVQEWAFRRLVLIGDAAHPFLPCEPPGTSQSITGADALAEALRSDVEMDHIPEHLAAWVIPRKERVKTIQGMERNDWPST</sequence>
<proteinExistence type="inferred from homology"/>
<dbReference type="GO" id="GO:0004497">
    <property type="term" value="F:monooxygenase activity"/>
    <property type="evidence" value="ECO:0007669"/>
    <property type="project" value="UniProtKB-KW"/>
</dbReference>
<dbReference type="AlphaFoldDB" id="A0A5N6IQF8"/>
<dbReference type="InterPro" id="IPR036188">
    <property type="entry name" value="FAD/NAD-bd_sf"/>
</dbReference>
<dbReference type="InterPro" id="IPR050493">
    <property type="entry name" value="FAD-dep_Monooxygenase_BioMet"/>
</dbReference>
<evidence type="ECO:0000256" key="1">
    <source>
        <dbReference type="ARBA" id="ARBA00007992"/>
    </source>
</evidence>
<evidence type="ECO:0000256" key="2">
    <source>
        <dbReference type="ARBA" id="ARBA00022630"/>
    </source>
</evidence>
<evidence type="ECO:0000313" key="9">
    <source>
        <dbReference type="Proteomes" id="UP000326289"/>
    </source>
</evidence>
<feature type="signal peptide" evidence="6">
    <location>
        <begin position="1"/>
        <end position="17"/>
    </location>
</feature>
<evidence type="ECO:0000256" key="5">
    <source>
        <dbReference type="ARBA" id="ARBA00023033"/>
    </source>
</evidence>
<evidence type="ECO:0000259" key="7">
    <source>
        <dbReference type="Pfam" id="PF01494"/>
    </source>
</evidence>
<feature type="domain" description="FAD-binding" evidence="7">
    <location>
        <begin position="3"/>
        <end position="339"/>
    </location>
</feature>
<keyword evidence="2" id="KW-0285">Flavoprotein</keyword>
<dbReference type="GO" id="GO:0071949">
    <property type="term" value="F:FAD binding"/>
    <property type="evidence" value="ECO:0007669"/>
    <property type="project" value="InterPro"/>
</dbReference>
<dbReference type="PANTHER" id="PTHR13789:SF314">
    <property type="entry name" value="FAD-BINDING DOMAIN-CONTAINING PROTEIN"/>
    <property type="match status" value="1"/>
</dbReference>
<keyword evidence="4" id="KW-0560">Oxidoreductase</keyword>
<comment type="similarity">
    <text evidence="1">Belongs to the paxM FAD-dependent monooxygenase family.</text>
</comment>
<name>A0A5N6IQF8_9EURO</name>
<dbReference type="Gene3D" id="3.50.50.60">
    <property type="entry name" value="FAD/NAD(P)-binding domain"/>
    <property type="match status" value="1"/>
</dbReference>
<dbReference type="Proteomes" id="UP000326289">
    <property type="component" value="Unassembled WGS sequence"/>
</dbReference>
<evidence type="ECO:0000256" key="3">
    <source>
        <dbReference type="ARBA" id="ARBA00022827"/>
    </source>
</evidence>
<keyword evidence="6" id="KW-0732">Signal</keyword>
<dbReference type="InterPro" id="IPR002938">
    <property type="entry name" value="FAD-bd"/>
</dbReference>
<dbReference type="SUPFAM" id="SSF51905">
    <property type="entry name" value="FAD/NAD(P)-binding domain"/>
    <property type="match status" value="1"/>
</dbReference>
<evidence type="ECO:0000256" key="4">
    <source>
        <dbReference type="ARBA" id="ARBA00023002"/>
    </source>
</evidence>
<dbReference type="EMBL" id="ML732877">
    <property type="protein sequence ID" value="KAB8268140.1"/>
    <property type="molecule type" value="Genomic_DNA"/>
</dbReference>
<reference evidence="8 9" key="1">
    <citation type="submission" date="2019-04" db="EMBL/GenBank/DDBJ databases">
        <title>Fungal friends and foes A comparative genomics study of 23 Aspergillus species from section Flavi.</title>
        <authorList>
            <consortium name="DOE Joint Genome Institute"/>
            <person name="Kjaerbolling I."/>
            <person name="Vesth T.C."/>
            <person name="Frisvad J.C."/>
            <person name="Nybo J.L."/>
            <person name="Theobald S."/>
            <person name="Kildgaard S."/>
            <person name="Petersen T.I."/>
            <person name="Kuo A."/>
            <person name="Sato A."/>
            <person name="Lyhne E.K."/>
            <person name="Kogle M.E."/>
            <person name="Wiebenga A."/>
            <person name="Kun R.S."/>
            <person name="Lubbers R.J."/>
            <person name="Makela M.R."/>
            <person name="Barry K."/>
            <person name="Chovatia M."/>
            <person name="Clum A."/>
            <person name="Daum C."/>
            <person name="Haridas S."/>
            <person name="He G."/>
            <person name="LaButti K."/>
            <person name="Lipzen A."/>
            <person name="Mondo S."/>
            <person name="Pangilinan J."/>
            <person name="Riley R."/>
            <person name="Salamov A."/>
            <person name="Simmons B.A."/>
            <person name="Magnuson J.K."/>
            <person name="Henrissat B."/>
            <person name="Mortensen U.H."/>
            <person name="Larsen T.O."/>
            <person name="De vries R.P."/>
            <person name="Grigoriev I.V."/>
            <person name="Machida M."/>
            <person name="Baker S.E."/>
            <person name="Andersen M.R."/>
        </authorList>
    </citation>
    <scope>NUCLEOTIDE SEQUENCE [LARGE SCALE GENOMIC DNA]</scope>
    <source>
        <strain evidence="8 9">CBS 117635</strain>
    </source>
</reference>
<evidence type="ECO:0000313" key="8">
    <source>
        <dbReference type="EMBL" id="KAB8268140.1"/>
    </source>
</evidence>
<dbReference type="Pfam" id="PF01494">
    <property type="entry name" value="FAD_binding_3"/>
    <property type="match status" value="1"/>
</dbReference>
<dbReference type="PRINTS" id="PR00420">
    <property type="entry name" value="RNGMNOXGNASE"/>
</dbReference>
<keyword evidence="3" id="KW-0274">FAD</keyword>
<feature type="chain" id="PRO_5024960243" description="FAD-binding domain-containing protein" evidence="6">
    <location>
        <begin position="18"/>
        <end position="375"/>
    </location>
</feature>
<protein>
    <recommendedName>
        <fullName evidence="7">FAD-binding domain-containing protein</fullName>
    </recommendedName>
</protein>
<accession>A0A5N6IQF8</accession>
<dbReference type="PANTHER" id="PTHR13789">
    <property type="entry name" value="MONOOXYGENASE"/>
    <property type="match status" value="1"/>
</dbReference>
<evidence type="ECO:0000256" key="6">
    <source>
        <dbReference type="SAM" id="SignalP"/>
    </source>
</evidence>
<organism evidence="8 9">
    <name type="scientific">Aspergillus minisclerotigenes</name>
    <dbReference type="NCBI Taxonomy" id="656917"/>
    <lineage>
        <taxon>Eukaryota</taxon>
        <taxon>Fungi</taxon>
        <taxon>Dikarya</taxon>
        <taxon>Ascomycota</taxon>
        <taxon>Pezizomycotina</taxon>
        <taxon>Eurotiomycetes</taxon>
        <taxon>Eurotiomycetidae</taxon>
        <taxon>Eurotiales</taxon>
        <taxon>Aspergillaceae</taxon>
        <taxon>Aspergillus</taxon>
        <taxon>Aspergillus subgen. Circumdati</taxon>
    </lineage>
</organism>
<keyword evidence="9" id="KW-1185">Reference proteome</keyword>